<organism evidence="3 4">
    <name type="scientific">Cedecea neteri</name>
    <dbReference type="NCBI Taxonomy" id="158822"/>
    <lineage>
        <taxon>Bacteria</taxon>
        <taxon>Pseudomonadati</taxon>
        <taxon>Pseudomonadota</taxon>
        <taxon>Gammaproteobacteria</taxon>
        <taxon>Enterobacterales</taxon>
        <taxon>Enterobacteriaceae</taxon>
        <taxon>Cedecea</taxon>
    </lineage>
</organism>
<evidence type="ECO:0000256" key="2">
    <source>
        <dbReference type="SAM" id="MobiDB-lite"/>
    </source>
</evidence>
<sequence>MPAEVIRQVERSGKPQTRVTVRAKLAGYVNKLEAREGQQVTANAPLFEVASLDSVWIVVDYPQSQAQALQPGSQIVATRRQLAWGGVSRAGKRTAAEPRNHHPHAEGAHCAG</sequence>
<dbReference type="GO" id="GO:0030313">
    <property type="term" value="C:cell envelope"/>
    <property type="evidence" value="ECO:0007669"/>
    <property type="project" value="TreeGrafter"/>
</dbReference>
<dbReference type="EMBL" id="UAVU01000003">
    <property type="protein sequence ID" value="SQA96816.1"/>
    <property type="molecule type" value="Genomic_DNA"/>
</dbReference>
<dbReference type="PANTHER" id="PTHR30097">
    <property type="entry name" value="CATION EFFLUX SYSTEM PROTEIN CUSB"/>
    <property type="match status" value="1"/>
</dbReference>
<dbReference type="GO" id="GO:0015679">
    <property type="term" value="P:plasma membrane copper ion transport"/>
    <property type="evidence" value="ECO:0007669"/>
    <property type="project" value="TreeGrafter"/>
</dbReference>
<name>A0A2X2SUK4_9ENTR</name>
<evidence type="ECO:0000313" key="3">
    <source>
        <dbReference type="EMBL" id="SQA96816.1"/>
    </source>
</evidence>
<gene>
    <name evidence="3" type="ORF">NCTC12120_00585</name>
</gene>
<dbReference type="PANTHER" id="PTHR30097:SF4">
    <property type="entry name" value="SLR6042 PROTEIN"/>
    <property type="match status" value="1"/>
</dbReference>
<dbReference type="Proteomes" id="UP000251197">
    <property type="component" value="Unassembled WGS sequence"/>
</dbReference>
<evidence type="ECO:0000313" key="4">
    <source>
        <dbReference type="Proteomes" id="UP000251197"/>
    </source>
</evidence>
<proteinExistence type="predicted"/>
<feature type="region of interest" description="Disordered" evidence="2">
    <location>
        <begin position="88"/>
        <end position="112"/>
    </location>
</feature>
<keyword evidence="1" id="KW-0813">Transport</keyword>
<dbReference type="InterPro" id="IPR051909">
    <property type="entry name" value="MFP_Cation_Efflux"/>
</dbReference>
<dbReference type="Gene3D" id="2.40.30.170">
    <property type="match status" value="1"/>
</dbReference>
<reference evidence="3 4" key="1">
    <citation type="submission" date="2018-06" db="EMBL/GenBank/DDBJ databases">
        <authorList>
            <consortium name="Pathogen Informatics"/>
            <person name="Doyle S."/>
        </authorList>
    </citation>
    <scope>NUCLEOTIDE SEQUENCE [LARGE SCALE GENOMIC DNA]</scope>
    <source>
        <strain evidence="3 4">NCTC12120</strain>
    </source>
</reference>
<dbReference type="AlphaFoldDB" id="A0A2X2SUK4"/>
<feature type="compositionally biased region" description="Basic and acidic residues" evidence="2">
    <location>
        <begin position="94"/>
        <end position="112"/>
    </location>
</feature>
<dbReference type="GO" id="GO:0060003">
    <property type="term" value="P:copper ion export"/>
    <property type="evidence" value="ECO:0007669"/>
    <property type="project" value="TreeGrafter"/>
</dbReference>
<accession>A0A2X2SUK4</accession>
<protein>
    <submittedName>
        <fullName evidence="3">Copper/silver efflux system membrane fusion protein CusB</fullName>
    </submittedName>
</protein>
<evidence type="ECO:0000256" key="1">
    <source>
        <dbReference type="ARBA" id="ARBA00022448"/>
    </source>
</evidence>